<dbReference type="GO" id="GO:0006412">
    <property type="term" value="P:translation"/>
    <property type="evidence" value="ECO:0007669"/>
    <property type="project" value="InterPro"/>
</dbReference>
<protein>
    <recommendedName>
        <fullName evidence="4">60S ribosomal protein L32</fullName>
    </recommendedName>
</protein>
<dbReference type="GeneID" id="114513044"/>
<keyword evidence="5" id="KW-1185">Reference proteome</keyword>
<dbReference type="KEGG" id="pdic:114513044"/>
<reference evidence="6" key="1">
    <citation type="submission" date="2025-08" db="UniProtKB">
        <authorList>
            <consortium name="RefSeq"/>
        </authorList>
    </citation>
    <scope>IDENTIFICATION</scope>
    <source>
        <tissue evidence="6">Muscle</tissue>
    </source>
</reference>
<evidence type="ECO:0000256" key="2">
    <source>
        <dbReference type="ARBA" id="ARBA00022980"/>
    </source>
</evidence>
<keyword evidence="2" id="KW-0689">Ribosomal protein</keyword>
<dbReference type="RefSeq" id="XP_035872575.1">
    <property type="nucleotide sequence ID" value="XM_036016682.1"/>
</dbReference>
<dbReference type="PANTHER" id="PTHR23413:SF1">
    <property type="entry name" value="RIBOSOMAL PROTEIN L32"/>
    <property type="match status" value="1"/>
</dbReference>
<dbReference type="InParanoid" id="A0A7E6CZX3"/>
<dbReference type="SUPFAM" id="SSF52042">
    <property type="entry name" value="Ribosomal protein L32e"/>
    <property type="match status" value="1"/>
</dbReference>
<dbReference type="SMART" id="SM01393">
    <property type="entry name" value="Ribosomal_L32e"/>
    <property type="match status" value="1"/>
</dbReference>
<evidence type="ECO:0000313" key="5">
    <source>
        <dbReference type="Proteomes" id="UP000504628"/>
    </source>
</evidence>
<dbReference type="InterPro" id="IPR036351">
    <property type="entry name" value="Ribosomal_eL32_sf"/>
</dbReference>
<keyword evidence="3" id="KW-0687">Ribonucleoprotein</keyword>
<gene>
    <name evidence="6" type="primary">LOC114513044</name>
</gene>
<organism evidence="5 6">
    <name type="scientific">Phyllostomus discolor</name>
    <name type="common">pale spear-nosed bat</name>
    <dbReference type="NCBI Taxonomy" id="89673"/>
    <lineage>
        <taxon>Eukaryota</taxon>
        <taxon>Metazoa</taxon>
        <taxon>Chordata</taxon>
        <taxon>Craniata</taxon>
        <taxon>Vertebrata</taxon>
        <taxon>Euteleostomi</taxon>
        <taxon>Mammalia</taxon>
        <taxon>Eutheria</taxon>
        <taxon>Laurasiatheria</taxon>
        <taxon>Chiroptera</taxon>
        <taxon>Yangochiroptera</taxon>
        <taxon>Phyllostomidae</taxon>
        <taxon>Phyllostominae</taxon>
        <taxon>Phyllostomus</taxon>
    </lineage>
</organism>
<feature type="non-terminal residue" evidence="6">
    <location>
        <position position="1"/>
    </location>
</feature>
<sequence>SELVNHLLLSTIAALRSLMKPKIVKKRMEQLTGHQSDQYVKIKHNWWKPRGNRVRRRFKGQLLMPSIGYESNQKTKHMLPSSFWKSLINDATALETLLMYNNSYYAETVHSVSSRTCKATVERAAQLASRLTGPNARLHREEKEQRAYVHTVLALIKP</sequence>
<dbReference type="InterPro" id="IPR001515">
    <property type="entry name" value="Ribosomal_eL32"/>
</dbReference>
<evidence type="ECO:0000313" key="6">
    <source>
        <dbReference type="RefSeq" id="XP_035872575.1"/>
    </source>
</evidence>
<dbReference type="OrthoDB" id="268693at2759"/>
<evidence type="ECO:0000256" key="1">
    <source>
        <dbReference type="ARBA" id="ARBA00008431"/>
    </source>
</evidence>
<evidence type="ECO:0000256" key="4">
    <source>
        <dbReference type="ARBA" id="ARBA00035335"/>
    </source>
</evidence>
<dbReference type="GO" id="GO:0003735">
    <property type="term" value="F:structural constituent of ribosome"/>
    <property type="evidence" value="ECO:0007669"/>
    <property type="project" value="InterPro"/>
</dbReference>
<comment type="similarity">
    <text evidence="1">Belongs to the eukaryotic ribosomal protein eL32 family.</text>
</comment>
<dbReference type="AlphaFoldDB" id="A0A7E6CZX3"/>
<dbReference type="Pfam" id="PF01655">
    <property type="entry name" value="Ribosomal_L32e"/>
    <property type="match status" value="1"/>
</dbReference>
<dbReference type="Proteomes" id="UP000504628">
    <property type="component" value="Chromosome 2"/>
</dbReference>
<proteinExistence type="inferred from homology"/>
<dbReference type="PANTHER" id="PTHR23413">
    <property type="entry name" value="60S RIBOSOMAL PROTEIN L32 AND DNA-DIRECTED RNA POLYMERASE II, SUBUNIT N"/>
    <property type="match status" value="1"/>
</dbReference>
<dbReference type="GO" id="GO:0022625">
    <property type="term" value="C:cytosolic large ribosomal subunit"/>
    <property type="evidence" value="ECO:0007669"/>
    <property type="project" value="TreeGrafter"/>
</dbReference>
<evidence type="ECO:0000256" key="3">
    <source>
        <dbReference type="ARBA" id="ARBA00023274"/>
    </source>
</evidence>
<name>A0A7E6CZX3_9CHIR</name>
<accession>A0A7E6CZX3</accession>